<dbReference type="Pfam" id="PF16054">
    <property type="entry name" value="TMEM72"/>
    <property type="match status" value="1"/>
</dbReference>
<sequence>SSAASTSNLVEVGETRVLRRPIYKYVKYLRTLIGIIAVFVVFSAGISELISITHIPLGIYLIVIACPVFLLEIGFLLKTFCGTDGICCRAFSLVLSFDKIKRGLLYMVFSILCFLDLLGPDVYTRVAGGFLVVTGVFYLIKDREYKTVKTYLNDVNVQPARQQTT</sequence>
<dbReference type="EMBL" id="BTSY01000001">
    <property type="protein sequence ID" value="GMT11037.1"/>
    <property type="molecule type" value="Genomic_DNA"/>
</dbReference>
<dbReference type="PANTHER" id="PTHR28474:SF1">
    <property type="entry name" value="TRANSMEMBRANE PROTEIN 72"/>
    <property type="match status" value="1"/>
</dbReference>
<comment type="caution">
    <text evidence="2">The sequence shown here is derived from an EMBL/GenBank/DDBJ whole genome shotgun (WGS) entry which is preliminary data.</text>
</comment>
<feature type="transmembrane region" description="Helical" evidence="1">
    <location>
        <begin position="58"/>
        <end position="80"/>
    </location>
</feature>
<accession>A0AAV5UXM7</accession>
<evidence type="ECO:0000313" key="3">
    <source>
        <dbReference type="Proteomes" id="UP001432322"/>
    </source>
</evidence>
<keyword evidence="1" id="KW-0472">Membrane</keyword>
<feature type="transmembrane region" description="Helical" evidence="1">
    <location>
        <begin position="123"/>
        <end position="140"/>
    </location>
</feature>
<evidence type="ECO:0000313" key="2">
    <source>
        <dbReference type="EMBL" id="GMT11037.1"/>
    </source>
</evidence>
<proteinExistence type="predicted"/>
<keyword evidence="3" id="KW-1185">Reference proteome</keyword>
<protein>
    <recommendedName>
        <fullName evidence="4">COPI associated protein</fullName>
    </recommendedName>
</protein>
<dbReference type="GO" id="GO:0016020">
    <property type="term" value="C:membrane"/>
    <property type="evidence" value="ECO:0007669"/>
    <property type="project" value="InterPro"/>
</dbReference>
<evidence type="ECO:0000256" key="1">
    <source>
        <dbReference type="SAM" id="Phobius"/>
    </source>
</evidence>
<organism evidence="2 3">
    <name type="scientific">Pristionchus fissidentatus</name>
    <dbReference type="NCBI Taxonomy" id="1538716"/>
    <lineage>
        <taxon>Eukaryota</taxon>
        <taxon>Metazoa</taxon>
        <taxon>Ecdysozoa</taxon>
        <taxon>Nematoda</taxon>
        <taxon>Chromadorea</taxon>
        <taxon>Rhabditida</taxon>
        <taxon>Rhabditina</taxon>
        <taxon>Diplogasteromorpha</taxon>
        <taxon>Diplogasteroidea</taxon>
        <taxon>Neodiplogasteridae</taxon>
        <taxon>Pristionchus</taxon>
    </lineage>
</organism>
<feature type="non-terminal residue" evidence="2">
    <location>
        <position position="1"/>
    </location>
</feature>
<name>A0AAV5UXM7_9BILA</name>
<reference evidence="2" key="1">
    <citation type="submission" date="2023-10" db="EMBL/GenBank/DDBJ databases">
        <title>Genome assembly of Pristionchus species.</title>
        <authorList>
            <person name="Yoshida K."/>
            <person name="Sommer R.J."/>
        </authorList>
    </citation>
    <scope>NUCLEOTIDE SEQUENCE</scope>
    <source>
        <strain evidence="2">RS5133</strain>
    </source>
</reference>
<dbReference type="AlphaFoldDB" id="A0AAV5UXM7"/>
<keyword evidence="1" id="KW-0812">Transmembrane</keyword>
<evidence type="ECO:0008006" key="4">
    <source>
        <dbReference type="Google" id="ProtNLM"/>
    </source>
</evidence>
<dbReference type="InterPro" id="IPR032055">
    <property type="entry name" value="TMEM72"/>
</dbReference>
<feature type="transmembrane region" description="Helical" evidence="1">
    <location>
        <begin position="28"/>
        <end position="46"/>
    </location>
</feature>
<gene>
    <name evidence="2" type="ORF">PFISCL1PPCAC_2334</name>
</gene>
<keyword evidence="1" id="KW-1133">Transmembrane helix</keyword>
<dbReference type="Proteomes" id="UP001432322">
    <property type="component" value="Unassembled WGS sequence"/>
</dbReference>
<feature type="transmembrane region" description="Helical" evidence="1">
    <location>
        <begin position="100"/>
        <end position="117"/>
    </location>
</feature>
<dbReference type="PANTHER" id="PTHR28474">
    <property type="entry name" value="TRANSMEMBRANE PROTEIN 72"/>
    <property type="match status" value="1"/>
</dbReference>